<comment type="caution">
    <text evidence="2">The sequence shown here is derived from an EMBL/GenBank/DDBJ whole genome shotgun (WGS) entry which is preliminary data.</text>
</comment>
<evidence type="ECO:0000256" key="1">
    <source>
        <dbReference type="SAM" id="MobiDB-lite"/>
    </source>
</evidence>
<reference evidence="2 3" key="1">
    <citation type="submission" date="2020-07" db="EMBL/GenBank/DDBJ databases">
        <title>Comparative genomics of pyrophilous fungi reveals a link between fire events and developmental genes.</title>
        <authorList>
            <consortium name="DOE Joint Genome Institute"/>
            <person name="Steindorff A.S."/>
            <person name="Carver A."/>
            <person name="Calhoun S."/>
            <person name="Stillman K."/>
            <person name="Liu H."/>
            <person name="Lipzen A."/>
            <person name="Pangilinan J."/>
            <person name="Labutti K."/>
            <person name="Bruns T.D."/>
            <person name="Grigoriev I.V."/>
        </authorList>
    </citation>
    <scope>NUCLEOTIDE SEQUENCE [LARGE SCALE GENOMIC DNA]</scope>
    <source>
        <strain evidence="2 3">CBS 144469</strain>
    </source>
</reference>
<dbReference type="Proteomes" id="UP000521943">
    <property type="component" value="Unassembled WGS sequence"/>
</dbReference>
<evidence type="ECO:0000313" key="2">
    <source>
        <dbReference type="EMBL" id="KAF6751860.1"/>
    </source>
</evidence>
<dbReference type="OrthoDB" id="3252634at2759"/>
<organism evidence="2 3">
    <name type="scientific">Ephemerocybe angulata</name>
    <dbReference type="NCBI Taxonomy" id="980116"/>
    <lineage>
        <taxon>Eukaryota</taxon>
        <taxon>Fungi</taxon>
        <taxon>Dikarya</taxon>
        <taxon>Basidiomycota</taxon>
        <taxon>Agaricomycotina</taxon>
        <taxon>Agaricomycetes</taxon>
        <taxon>Agaricomycetidae</taxon>
        <taxon>Agaricales</taxon>
        <taxon>Agaricineae</taxon>
        <taxon>Psathyrellaceae</taxon>
        <taxon>Ephemerocybe</taxon>
    </lineage>
</organism>
<dbReference type="AlphaFoldDB" id="A0A8H6HRJ3"/>
<feature type="region of interest" description="Disordered" evidence="1">
    <location>
        <begin position="1"/>
        <end position="23"/>
    </location>
</feature>
<protein>
    <submittedName>
        <fullName evidence="2">Uncharacterized protein</fullName>
    </submittedName>
</protein>
<accession>A0A8H6HRJ3</accession>
<sequence>MADKKTVADMPWPNTKGAPSYDGDPRELNDFFEQYEAVAAACNVTDNAVKIKKALRYVEDQEDKEEWRAAITGETMTFDAWKAAVLGMYSREEKEFTVSLSGFTKWLKKQAKNPVKDLSAMNAYQRSYLTRVKPLITKQILSEKQKNMMFWDGLHNGVKRRLGNKVSMSATLDDDDDEPTVPTVAEIMKAAKVVFSDREFYLGRGPLDSEDDEDEGDGRRKSRGGGSEDEREREIEKRDAPVVTKKRVSFEMGRTQATGKDERDKELDAIEELGKKMRGLSVTEPAYAGL</sequence>
<feature type="non-terminal residue" evidence="2">
    <location>
        <position position="1"/>
    </location>
</feature>
<name>A0A8H6HRJ3_9AGAR</name>
<proteinExistence type="predicted"/>
<evidence type="ECO:0000313" key="3">
    <source>
        <dbReference type="Proteomes" id="UP000521943"/>
    </source>
</evidence>
<dbReference type="EMBL" id="JACGCI010000047">
    <property type="protein sequence ID" value="KAF6751860.1"/>
    <property type="molecule type" value="Genomic_DNA"/>
</dbReference>
<feature type="region of interest" description="Disordered" evidence="1">
    <location>
        <begin position="204"/>
        <end position="265"/>
    </location>
</feature>
<keyword evidence="3" id="KW-1185">Reference proteome</keyword>
<gene>
    <name evidence="2" type="ORF">DFP72DRAFT_815998</name>
</gene>
<feature type="compositionally biased region" description="Basic and acidic residues" evidence="1">
    <location>
        <begin position="226"/>
        <end position="240"/>
    </location>
</feature>